<keyword evidence="1 6" id="KW-1003">Cell membrane</keyword>
<keyword evidence="5 6" id="KW-0472">Membrane</keyword>
<feature type="transmembrane region" description="Helical" evidence="6">
    <location>
        <begin position="6"/>
        <end position="23"/>
    </location>
</feature>
<organism evidence="8 9">
    <name type="scientific">Vibrio gazogenes DSM 21264 = NBRC 103151</name>
    <dbReference type="NCBI Taxonomy" id="1123492"/>
    <lineage>
        <taxon>Bacteria</taxon>
        <taxon>Pseudomonadati</taxon>
        <taxon>Pseudomonadota</taxon>
        <taxon>Gammaproteobacteria</taxon>
        <taxon>Vibrionales</taxon>
        <taxon>Vibrionaceae</taxon>
        <taxon>Vibrio</taxon>
    </lineage>
</organism>
<protein>
    <recommendedName>
        <fullName evidence="6 7">Lipopolysaccharide export system protein LptC</fullName>
    </recommendedName>
</protein>
<evidence type="ECO:0000256" key="4">
    <source>
        <dbReference type="ARBA" id="ARBA00022989"/>
    </source>
</evidence>
<evidence type="ECO:0000313" key="8">
    <source>
        <dbReference type="EMBL" id="SHF38286.1"/>
    </source>
</evidence>
<dbReference type="PANTHER" id="PTHR37481">
    <property type="entry name" value="LIPOPOLYSACCHARIDE EXPORT SYSTEM PROTEIN LPTC"/>
    <property type="match status" value="1"/>
</dbReference>
<reference evidence="9" key="1">
    <citation type="submission" date="2016-11" db="EMBL/GenBank/DDBJ databases">
        <authorList>
            <person name="Varghese N."/>
            <person name="Submissions S."/>
        </authorList>
    </citation>
    <scope>NUCLEOTIDE SEQUENCE [LARGE SCALE GENOMIC DNA]</scope>
    <source>
        <strain evidence="9">DSM 21264</strain>
    </source>
</reference>
<keyword evidence="4 6" id="KW-1133">Transmembrane helix</keyword>
<dbReference type="InterPro" id="IPR026265">
    <property type="entry name" value="LptC"/>
</dbReference>
<dbReference type="InterPro" id="IPR010664">
    <property type="entry name" value="LipoPS_assembly_LptC-rel"/>
</dbReference>
<comment type="subunit">
    <text evidence="6">Component of the lipopolysaccharide transport and assembly complex. Interacts with LptA and the LptBFG transporter complex.</text>
</comment>
<keyword evidence="9" id="KW-1185">Reference proteome</keyword>
<evidence type="ECO:0000256" key="7">
    <source>
        <dbReference type="PIRNR" id="PIRNR028513"/>
    </source>
</evidence>
<dbReference type="Proteomes" id="UP000184159">
    <property type="component" value="Unassembled WGS sequence"/>
</dbReference>
<dbReference type="GO" id="GO:0005886">
    <property type="term" value="C:plasma membrane"/>
    <property type="evidence" value="ECO:0007669"/>
    <property type="project" value="UniProtKB-SubCell"/>
</dbReference>
<name>A0A1M5B798_VIBGA</name>
<comment type="function">
    <text evidence="6">Involved in the assembly of lipopolysaccharide (LPS). Required for the translocation of LPS from the inner membrane to the outer membrane. Facilitates the transfer of LPS from the inner membrane to the periplasmic protein LptA. Could be a docking site for LptA.</text>
</comment>
<dbReference type="AlphaFoldDB" id="A0A1M5B798"/>
<dbReference type="RefSeq" id="WP_072958973.1">
    <property type="nucleotide sequence ID" value="NZ_FQUH01000009.1"/>
</dbReference>
<dbReference type="HAMAP" id="MF_01915">
    <property type="entry name" value="LPS_assembly_LptC"/>
    <property type="match status" value="1"/>
</dbReference>
<accession>A0A1M5B798</accession>
<comment type="function">
    <text evidence="7">Required for the translocation of lipopolysaccharide (LPS) from the inner membrane to the outer membrane.</text>
</comment>
<sequence length="187" mass="21362">MSLARTIYILLFFIICWSIYYLLDNERKANVQVAPNTELPMFSGEHLSNISYGADGVRSYTITSTHLDYYAKSGNTIFDHPILQVYRNGRVIEWKVTAQRGILTKNKILTLYDNVIGKNLLENSSFESLETAKLSMQLDNRDFWTDTPVLLKGPLFETQGQAMKGNFADHSALLYNHVQGRYENLAP</sequence>
<dbReference type="GO" id="GO:0043165">
    <property type="term" value="P:Gram-negative-bacterium-type cell outer membrane assembly"/>
    <property type="evidence" value="ECO:0007669"/>
    <property type="project" value="UniProtKB-UniRule"/>
</dbReference>
<dbReference type="PANTHER" id="PTHR37481:SF1">
    <property type="entry name" value="LIPOPOLYSACCHARIDE EXPORT SYSTEM PROTEIN LPTC"/>
    <property type="match status" value="1"/>
</dbReference>
<dbReference type="PIRSF" id="PIRSF028513">
    <property type="entry name" value="LptC"/>
    <property type="match status" value="1"/>
</dbReference>
<dbReference type="InterPro" id="IPR052363">
    <property type="entry name" value="LPS_export_LptC"/>
</dbReference>
<gene>
    <name evidence="6" type="primary">lptC</name>
    <name evidence="8" type="ORF">SAMN02745781_02116</name>
</gene>
<evidence type="ECO:0000256" key="1">
    <source>
        <dbReference type="ARBA" id="ARBA00022475"/>
    </source>
</evidence>
<dbReference type="GO" id="GO:0017089">
    <property type="term" value="F:glycolipid transfer activity"/>
    <property type="evidence" value="ECO:0007669"/>
    <property type="project" value="TreeGrafter"/>
</dbReference>
<evidence type="ECO:0000256" key="6">
    <source>
        <dbReference type="HAMAP-Rule" id="MF_01915"/>
    </source>
</evidence>
<dbReference type="NCBIfam" id="TIGR04409">
    <property type="entry name" value="LptC_YrbK"/>
    <property type="match status" value="1"/>
</dbReference>
<keyword evidence="3 6" id="KW-0812">Transmembrane</keyword>
<proteinExistence type="inferred from homology"/>
<keyword evidence="2 6" id="KW-0997">Cell inner membrane</keyword>
<dbReference type="GO" id="GO:0030288">
    <property type="term" value="C:outer membrane-bounded periplasmic space"/>
    <property type="evidence" value="ECO:0007669"/>
    <property type="project" value="TreeGrafter"/>
</dbReference>
<evidence type="ECO:0000256" key="3">
    <source>
        <dbReference type="ARBA" id="ARBA00022692"/>
    </source>
</evidence>
<dbReference type="Pfam" id="PF06835">
    <property type="entry name" value="LptC"/>
    <property type="match status" value="1"/>
</dbReference>
<dbReference type="EMBL" id="FQUH01000009">
    <property type="protein sequence ID" value="SHF38286.1"/>
    <property type="molecule type" value="Genomic_DNA"/>
</dbReference>
<comment type="subcellular location">
    <subcellularLocation>
        <location evidence="6">Cell inner membrane</location>
        <topology evidence="6">Single-pass membrane protein</topology>
    </subcellularLocation>
</comment>
<evidence type="ECO:0000256" key="5">
    <source>
        <dbReference type="ARBA" id="ARBA00023136"/>
    </source>
</evidence>
<dbReference type="GO" id="GO:0015221">
    <property type="term" value="F:lipopolysaccharide transmembrane transporter activity"/>
    <property type="evidence" value="ECO:0007669"/>
    <property type="project" value="InterPro"/>
</dbReference>
<evidence type="ECO:0000256" key="2">
    <source>
        <dbReference type="ARBA" id="ARBA00022519"/>
    </source>
</evidence>
<dbReference type="Gene3D" id="2.60.450.10">
    <property type="entry name" value="Lipopolysaccharide (LPS) transport protein A like domain"/>
    <property type="match status" value="1"/>
</dbReference>
<comment type="similarity">
    <text evidence="6 7">Belongs to the LptC family.</text>
</comment>
<evidence type="ECO:0000313" key="9">
    <source>
        <dbReference type="Proteomes" id="UP000184159"/>
    </source>
</evidence>